<evidence type="ECO:0000313" key="8">
    <source>
        <dbReference type="EMBL" id="RKQ59963.1"/>
    </source>
</evidence>
<comment type="subcellular location">
    <subcellularLocation>
        <location evidence="1">Cell membrane</location>
        <topology evidence="1">Multi-pass membrane protein</topology>
    </subcellularLocation>
</comment>
<dbReference type="EMBL" id="RBID01000013">
    <property type="protein sequence ID" value="RKQ59963.1"/>
    <property type="molecule type" value="Genomic_DNA"/>
</dbReference>
<keyword evidence="4 7" id="KW-0812">Transmembrane</keyword>
<reference evidence="8 9" key="1">
    <citation type="submission" date="2018-10" db="EMBL/GenBank/DDBJ databases">
        <title>Genomic Encyclopedia of Type Strains, Phase IV (KMG-IV): sequencing the most valuable type-strain genomes for metagenomic binning, comparative biology and taxonomic classification.</title>
        <authorList>
            <person name="Goeker M."/>
        </authorList>
    </citation>
    <scope>NUCLEOTIDE SEQUENCE [LARGE SCALE GENOMIC DNA]</scope>
    <source>
        <strain evidence="8 9">DSM 3303</strain>
    </source>
</reference>
<gene>
    <name evidence="8" type="ORF">C8E02_1305</name>
</gene>
<dbReference type="AlphaFoldDB" id="A0A495BFV0"/>
<dbReference type="Proteomes" id="UP000279384">
    <property type="component" value="Unassembled WGS sequence"/>
</dbReference>
<dbReference type="InterPro" id="IPR001123">
    <property type="entry name" value="LeuE-type"/>
</dbReference>
<comment type="caution">
    <text evidence="8">The sequence shown here is derived from an EMBL/GenBank/DDBJ whole genome shotgun (WGS) entry which is preliminary data.</text>
</comment>
<dbReference type="RefSeq" id="WP_170152117.1">
    <property type="nucleotide sequence ID" value="NZ_RBID01000013.1"/>
</dbReference>
<dbReference type="GO" id="GO:0042970">
    <property type="term" value="F:homoserine transmembrane transporter activity"/>
    <property type="evidence" value="ECO:0007669"/>
    <property type="project" value="TreeGrafter"/>
</dbReference>
<dbReference type="PANTHER" id="PTHR30086">
    <property type="entry name" value="ARGININE EXPORTER PROTEIN ARGO"/>
    <property type="match status" value="1"/>
</dbReference>
<proteinExistence type="inferred from homology"/>
<dbReference type="PIRSF" id="PIRSF006324">
    <property type="entry name" value="LeuE"/>
    <property type="match status" value="1"/>
</dbReference>
<evidence type="ECO:0000256" key="6">
    <source>
        <dbReference type="ARBA" id="ARBA00023136"/>
    </source>
</evidence>
<keyword evidence="6 7" id="KW-0472">Membrane</keyword>
<evidence type="ECO:0000256" key="3">
    <source>
        <dbReference type="ARBA" id="ARBA00022475"/>
    </source>
</evidence>
<sequence>MEFHNWLMYLGTIVLLMAAPGPAPLLTLSHGAQHGARGGIPNALGFSAGALLLMALSALGISALLLASPTAFNVVKLLGAGYLVWLGVALWRKPFSIGGGTSSAPASKLWSGFRPAFLLAISNPEDTVFFSALLPRFLEPQQPLWPQYAVMAATWVVADLVIAVLLAAAGGRLGVWLACGQRLQRFSRTSGGLFVVAGVTLAAMQH</sequence>
<feature type="transmembrane region" description="Helical" evidence="7">
    <location>
        <begin position="71"/>
        <end position="91"/>
    </location>
</feature>
<protein>
    <submittedName>
        <fullName evidence="8">Threonine/homoserine/homoserine lactone efflux protein</fullName>
    </submittedName>
</protein>
<organism evidence="8 9">
    <name type="scientific">Vogesella indigofera</name>
    <name type="common">Pseudomonas indigofera</name>
    <dbReference type="NCBI Taxonomy" id="45465"/>
    <lineage>
        <taxon>Bacteria</taxon>
        <taxon>Pseudomonadati</taxon>
        <taxon>Pseudomonadota</taxon>
        <taxon>Betaproteobacteria</taxon>
        <taxon>Neisseriales</taxon>
        <taxon>Chromobacteriaceae</taxon>
        <taxon>Vogesella</taxon>
    </lineage>
</organism>
<dbReference type="PANTHER" id="PTHR30086:SF14">
    <property type="entry name" value="HOMOSERINE_HOMOSERINE LACTONE EFFLUX PROTEIN"/>
    <property type="match status" value="1"/>
</dbReference>
<comment type="similarity">
    <text evidence="2">Belongs to the Rht family.</text>
</comment>
<evidence type="ECO:0000256" key="5">
    <source>
        <dbReference type="ARBA" id="ARBA00022989"/>
    </source>
</evidence>
<feature type="transmembrane region" description="Helical" evidence="7">
    <location>
        <begin position="154"/>
        <end position="179"/>
    </location>
</feature>
<dbReference type="Pfam" id="PF01810">
    <property type="entry name" value="LysE"/>
    <property type="match status" value="1"/>
</dbReference>
<feature type="transmembrane region" description="Helical" evidence="7">
    <location>
        <begin position="40"/>
        <end position="65"/>
    </location>
</feature>
<feature type="transmembrane region" description="Helical" evidence="7">
    <location>
        <begin position="6"/>
        <end position="28"/>
    </location>
</feature>
<keyword evidence="5 7" id="KW-1133">Transmembrane helix</keyword>
<evidence type="ECO:0000256" key="7">
    <source>
        <dbReference type="SAM" id="Phobius"/>
    </source>
</evidence>
<keyword evidence="3" id="KW-1003">Cell membrane</keyword>
<dbReference type="GO" id="GO:0005886">
    <property type="term" value="C:plasma membrane"/>
    <property type="evidence" value="ECO:0007669"/>
    <property type="project" value="UniProtKB-SubCell"/>
</dbReference>
<evidence type="ECO:0000313" key="9">
    <source>
        <dbReference type="Proteomes" id="UP000279384"/>
    </source>
</evidence>
<evidence type="ECO:0000256" key="4">
    <source>
        <dbReference type="ARBA" id="ARBA00022692"/>
    </source>
</evidence>
<name>A0A495BFV0_VOGIN</name>
<evidence type="ECO:0000256" key="1">
    <source>
        <dbReference type="ARBA" id="ARBA00004651"/>
    </source>
</evidence>
<evidence type="ECO:0000256" key="2">
    <source>
        <dbReference type="ARBA" id="ARBA00007928"/>
    </source>
</evidence>
<accession>A0A495BFV0</accession>